<name>A0A4Q7YDB0_9BACT</name>
<proteinExistence type="inferred from homology"/>
<protein>
    <submittedName>
        <fullName evidence="3">OprB family porin</fullName>
    </submittedName>
</protein>
<comment type="caution">
    <text evidence="3">The sequence shown here is derived from an EMBL/GenBank/DDBJ whole genome shotgun (WGS) entry which is preliminary data.</text>
</comment>
<dbReference type="GO" id="GO:0016020">
    <property type="term" value="C:membrane"/>
    <property type="evidence" value="ECO:0007669"/>
    <property type="project" value="InterPro"/>
</dbReference>
<dbReference type="PANTHER" id="PTHR37944:SF1">
    <property type="entry name" value="PORIN B"/>
    <property type="match status" value="1"/>
</dbReference>
<keyword evidence="4" id="KW-1185">Reference proteome</keyword>
<accession>A0A4Q7YDB0</accession>
<evidence type="ECO:0000256" key="2">
    <source>
        <dbReference type="RuleBase" id="RU363072"/>
    </source>
</evidence>
<dbReference type="InterPro" id="IPR038673">
    <property type="entry name" value="OprB_sf"/>
</dbReference>
<dbReference type="EMBL" id="SHKW01000003">
    <property type="protein sequence ID" value="RZU35267.1"/>
    <property type="molecule type" value="Genomic_DNA"/>
</dbReference>
<dbReference type="Pfam" id="PF04966">
    <property type="entry name" value="OprB"/>
    <property type="match status" value="1"/>
</dbReference>
<sequence length="435" mass="48076">MQGRAAKFVCLVGVALVGMSIFAPPAYSQIQQGETLSGPDSHETGLGPHGHLLGDWGGERSRLLERGVNFDLQYISDSLWNIKSVQKERLASWNRIRGTVDIDFGALVHQQGLYFHATALWQGGGILGNYLGTLTSPSGMSSGNTFRLDSWWMEKRWLNERLTARVGQFAGQDFYGTQHDGASFIFEPMGYALGNLFTNYESYDPPSTPAMEVRLVPINHLYVKSMVEAEDRDPYAHNPTGLVPQFRGVPVSISEIGFTPGKKASSVRAFDNVESRKGYSGLYQFGASYNPGKFTTPTSTTPRSGNYLLYWMASQALWRVDPQSGKGLDATFAYDWSPAAVNRNNRELTAGLRFNEPIPLHIHNTVSLGFVQNNLSSQFLQPGAPSWKAERAVECNVLLDVAPMLLLQPVVQYYANVGGGPQRAVVFGFRTKIEF</sequence>
<evidence type="ECO:0000313" key="4">
    <source>
        <dbReference type="Proteomes" id="UP000292958"/>
    </source>
</evidence>
<gene>
    <name evidence="3" type="ORF">BDD14_6033</name>
</gene>
<evidence type="ECO:0000256" key="1">
    <source>
        <dbReference type="ARBA" id="ARBA00008769"/>
    </source>
</evidence>
<dbReference type="PANTHER" id="PTHR37944">
    <property type="entry name" value="PORIN B"/>
    <property type="match status" value="1"/>
</dbReference>
<dbReference type="OrthoDB" id="177316at2"/>
<evidence type="ECO:0000313" key="3">
    <source>
        <dbReference type="EMBL" id="RZU35267.1"/>
    </source>
</evidence>
<dbReference type="AlphaFoldDB" id="A0A4Q7YDB0"/>
<organism evidence="3 4">
    <name type="scientific">Edaphobacter modestus</name>
    <dbReference type="NCBI Taxonomy" id="388466"/>
    <lineage>
        <taxon>Bacteria</taxon>
        <taxon>Pseudomonadati</taxon>
        <taxon>Acidobacteriota</taxon>
        <taxon>Terriglobia</taxon>
        <taxon>Terriglobales</taxon>
        <taxon>Acidobacteriaceae</taxon>
        <taxon>Edaphobacter</taxon>
    </lineage>
</organism>
<comment type="similarity">
    <text evidence="1 2">Belongs to the OprB family.</text>
</comment>
<dbReference type="Gene3D" id="2.40.160.180">
    <property type="entry name" value="Carbohydrate-selective porin OprB"/>
    <property type="match status" value="1"/>
</dbReference>
<dbReference type="GO" id="GO:0008643">
    <property type="term" value="P:carbohydrate transport"/>
    <property type="evidence" value="ECO:0007669"/>
    <property type="project" value="InterPro"/>
</dbReference>
<dbReference type="Proteomes" id="UP000292958">
    <property type="component" value="Unassembled WGS sequence"/>
</dbReference>
<keyword evidence="2" id="KW-0732">Signal</keyword>
<dbReference type="GO" id="GO:0015288">
    <property type="term" value="F:porin activity"/>
    <property type="evidence" value="ECO:0007669"/>
    <property type="project" value="InterPro"/>
</dbReference>
<feature type="signal peptide" evidence="2">
    <location>
        <begin position="1"/>
        <end position="28"/>
    </location>
</feature>
<reference evidence="3 4" key="1">
    <citation type="submission" date="2019-02" db="EMBL/GenBank/DDBJ databases">
        <title>Genomic Encyclopedia of Archaeal and Bacterial Type Strains, Phase II (KMG-II): from individual species to whole genera.</title>
        <authorList>
            <person name="Goeker M."/>
        </authorList>
    </citation>
    <scope>NUCLEOTIDE SEQUENCE [LARGE SCALE GENOMIC DNA]</scope>
    <source>
        <strain evidence="3 4">DSM 18101</strain>
    </source>
</reference>
<dbReference type="InterPro" id="IPR052932">
    <property type="entry name" value="OprB_Porin"/>
</dbReference>
<dbReference type="InterPro" id="IPR007049">
    <property type="entry name" value="Carb-sel_porin_OprB"/>
</dbReference>
<feature type="chain" id="PRO_5021043961" evidence="2">
    <location>
        <begin position="29"/>
        <end position="435"/>
    </location>
</feature>